<name>A0AAV2HJC2_LYMST</name>
<sequence>MTKSKMDTRKNNQVTMRVGISLAIGTILCALPTLGLTSPVIYDGQNTCDQNKPKICPYYKNCCRLSQYCSDRSRACEPCFPSTMDIQEWFTMCQTLGVHNVSWLSHETCVLACLDIFTYEELYSTENGTTHATASAGRSSDTSDELQDCKDNNRNLIFIFAAFAIVLVMGCACRCALKNGSLQKYVCVASVNVREMARNCFHHLDCTRPRRNGHEDLCVRHENNNRENLAQEKLEQTINMDTEGATGGVHYEDEEHQSNQKLLSKVTGATESLEDDERDDREAAGDFSPHLKARAHKKLPVPKNRYYPYCIELKGELSRYD</sequence>
<evidence type="ECO:0000256" key="2">
    <source>
        <dbReference type="SAM" id="Phobius"/>
    </source>
</evidence>
<keyword evidence="2" id="KW-0472">Membrane</keyword>
<proteinExistence type="predicted"/>
<dbReference type="EMBL" id="CAXITT010000127">
    <property type="protein sequence ID" value="CAL1532876.1"/>
    <property type="molecule type" value="Genomic_DNA"/>
</dbReference>
<keyword evidence="2" id="KW-0812">Transmembrane</keyword>
<evidence type="ECO:0000256" key="1">
    <source>
        <dbReference type="SAM" id="MobiDB-lite"/>
    </source>
</evidence>
<organism evidence="3 4">
    <name type="scientific">Lymnaea stagnalis</name>
    <name type="common">Great pond snail</name>
    <name type="synonym">Helix stagnalis</name>
    <dbReference type="NCBI Taxonomy" id="6523"/>
    <lineage>
        <taxon>Eukaryota</taxon>
        <taxon>Metazoa</taxon>
        <taxon>Spiralia</taxon>
        <taxon>Lophotrochozoa</taxon>
        <taxon>Mollusca</taxon>
        <taxon>Gastropoda</taxon>
        <taxon>Heterobranchia</taxon>
        <taxon>Euthyneura</taxon>
        <taxon>Panpulmonata</taxon>
        <taxon>Hygrophila</taxon>
        <taxon>Lymnaeoidea</taxon>
        <taxon>Lymnaeidae</taxon>
        <taxon>Lymnaea</taxon>
    </lineage>
</organism>
<evidence type="ECO:0000313" key="4">
    <source>
        <dbReference type="Proteomes" id="UP001497497"/>
    </source>
</evidence>
<protein>
    <submittedName>
        <fullName evidence="3">Uncharacterized protein</fullName>
    </submittedName>
</protein>
<evidence type="ECO:0000313" key="3">
    <source>
        <dbReference type="EMBL" id="CAL1532876.1"/>
    </source>
</evidence>
<feature type="compositionally biased region" description="Polar residues" evidence="1">
    <location>
        <begin position="259"/>
        <end position="270"/>
    </location>
</feature>
<dbReference type="AlphaFoldDB" id="A0AAV2HJC2"/>
<accession>A0AAV2HJC2</accession>
<keyword evidence="2" id="KW-1133">Transmembrane helix</keyword>
<keyword evidence="4" id="KW-1185">Reference proteome</keyword>
<gene>
    <name evidence="3" type="ORF">GSLYS_00006894001</name>
</gene>
<feature type="transmembrane region" description="Helical" evidence="2">
    <location>
        <begin position="156"/>
        <end position="177"/>
    </location>
</feature>
<feature type="region of interest" description="Disordered" evidence="1">
    <location>
        <begin position="252"/>
        <end position="290"/>
    </location>
</feature>
<reference evidence="3 4" key="1">
    <citation type="submission" date="2024-04" db="EMBL/GenBank/DDBJ databases">
        <authorList>
            <consortium name="Genoscope - CEA"/>
            <person name="William W."/>
        </authorList>
    </citation>
    <scope>NUCLEOTIDE SEQUENCE [LARGE SCALE GENOMIC DNA]</scope>
</reference>
<comment type="caution">
    <text evidence="3">The sequence shown here is derived from an EMBL/GenBank/DDBJ whole genome shotgun (WGS) entry which is preliminary data.</text>
</comment>
<dbReference type="Proteomes" id="UP001497497">
    <property type="component" value="Unassembled WGS sequence"/>
</dbReference>